<protein>
    <submittedName>
        <fullName evidence="1">Uncharacterized protein</fullName>
    </submittedName>
</protein>
<sequence length="252" mass="29110">MFSGQEAKELIIKASNCWLFPDFTNKLTWYIAILGGAILATPTAFKEIFCNFLVDTFNLNSGSHFTLAELQASTVEPLTGLGLIALALIHNLANKFLTQKASEFALEDSKKRQRVDTHLFQKFLDDFPSNGYTIPFLRDHDLGGTYHDRSLTDINKFVDSWDDVEYHFLDKELEERRADLWQKCRAFTYLLAMHSYDIHGGPMFSCIPDAYKGAWNYPEHVEQKLRELNEKATECYELHQAFIMFARQKLKC</sequence>
<organism evidence="1 2">
    <name type="scientific">Pseudomonas oryzae</name>
    <dbReference type="NCBI Taxonomy" id="1392877"/>
    <lineage>
        <taxon>Bacteria</taxon>
        <taxon>Pseudomonadati</taxon>
        <taxon>Pseudomonadota</taxon>
        <taxon>Gammaproteobacteria</taxon>
        <taxon>Pseudomonadales</taxon>
        <taxon>Pseudomonadaceae</taxon>
        <taxon>Pseudomonas</taxon>
    </lineage>
</organism>
<dbReference type="RefSeq" id="WP_090348075.1">
    <property type="nucleotide sequence ID" value="NZ_LT629751.1"/>
</dbReference>
<keyword evidence="2" id="KW-1185">Reference proteome</keyword>
<gene>
    <name evidence="1" type="ORF">SAMN05216221_1207</name>
</gene>
<dbReference type="EMBL" id="LT629751">
    <property type="protein sequence ID" value="SDS16333.1"/>
    <property type="molecule type" value="Genomic_DNA"/>
</dbReference>
<name>A0A1H1PZ03_9PSED</name>
<reference evidence="2" key="1">
    <citation type="submission" date="2016-10" db="EMBL/GenBank/DDBJ databases">
        <authorList>
            <person name="Varghese N."/>
            <person name="Submissions S."/>
        </authorList>
    </citation>
    <scope>NUCLEOTIDE SEQUENCE [LARGE SCALE GENOMIC DNA]</scope>
    <source>
        <strain evidence="2">KCTC 32247</strain>
    </source>
</reference>
<accession>A0A1H1PZ03</accession>
<evidence type="ECO:0000313" key="1">
    <source>
        <dbReference type="EMBL" id="SDS16333.1"/>
    </source>
</evidence>
<dbReference type="Proteomes" id="UP000243359">
    <property type="component" value="Chromosome I"/>
</dbReference>
<dbReference type="OrthoDB" id="6401698at2"/>
<proteinExistence type="predicted"/>
<dbReference type="AlphaFoldDB" id="A0A1H1PZ03"/>
<evidence type="ECO:0000313" key="2">
    <source>
        <dbReference type="Proteomes" id="UP000243359"/>
    </source>
</evidence>